<dbReference type="RefSeq" id="WP_380936258.1">
    <property type="nucleotide sequence ID" value="NZ_CP138332.1"/>
</dbReference>
<feature type="domain" description="Cyclic nucleotide-binding" evidence="7">
    <location>
        <begin position="139"/>
        <end position="242"/>
    </location>
</feature>
<dbReference type="PANTHER" id="PTHR48111:SF4">
    <property type="entry name" value="DNA-BINDING DUAL TRANSCRIPTIONAL REGULATOR OMPR"/>
    <property type="match status" value="1"/>
</dbReference>
<dbReference type="SMART" id="SM00419">
    <property type="entry name" value="HTH_CRP"/>
    <property type="match status" value="1"/>
</dbReference>
<dbReference type="InterPro" id="IPR011006">
    <property type="entry name" value="CheY-like_superfamily"/>
</dbReference>
<evidence type="ECO:0000256" key="1">
    <source>
        <dbReference type="ARBA" id="ARBA00022553"/>
    </source>
</evidence>
<dbReference type="InterPro" id="IPR036388">
    <property type="entry name" value="WH-like_DNA-bd_sf"/>
</dbReference>
<dbReference type="Gene3D" id="2.60.120.10">
    <property type="entry name" value="Jelly Rolls"/>
    <property type="match status" value="1"/>
</dbReference>
<gene>
    <name evidence="10" type="ORF">ACFS7Y_13865</name>
</gene>
<evidence type="ECO:0000256" key="3">
    <source>
        <dbReference type="ARBA" id="ARBA00023015"/>
    </source>
</evidence>
<keyword evidence="5" id="KW-0804">Transcription</keyword>
<proteinExistence type="predicted"/>
<dbReference type="InterPro" id="IPR001789">
    <property type="entry name" value="Sig_transdc_resp-reg_receiver"/>
</dbReference>
<feature type="domain" description="HTH crp-type" evidence="9">
    <location>
        <begin position="273"/>
        <end position="345"/>
    </location>
</feature>
<dbReference type="Pfam" id="PF13545">
    <property type="entry name" value="HTH_Crp_2"/>
    <property type="match status" value="1"/>
</dbReference>
<keyword evidence="1 6" id="KW-0597">Phosphoprotein</keyword>
<feature type="modified residue" description="4-aspartylphosphate" evidence="6">
    <location>
        <position position="54"/>
    </location>
</feature>
<evidence type="ECO:0000313" key="11">
    <source>
        <dbReference type="Proteomes" id="UP001597525"/>
    </source>
</evidence>
<dbReference type="EMBL" id="JBHUPB010000008">
    <property type="protein sequence ID" value="MFD2968482.1"/>
    <property type="molecule type" value="Genomic_DNA"/>
</dbReference>
<dbReference type="CDD" id="cd00038">
    <property type="entry name" value="CAP_ED"/>
    <property type="match status" value="1"/>
</dbReference>
<dbReference type="InterPro" id="IPR000595">
    <property type="entry name" value="cNMP-bd_dom"/>
</dbReference>
<keyword evidence="3" id="KW-0805">Transcription regulation</keyword>
<feature type="domain" description="Response regulatory" evidence="8">
    <location>
        <begin position="4"/>
        <end position="121"/>
    </location>
</feature>
<evidence type="ECO:0000259" key="7">
    <source>
        <dbReference type="PROSITE" id="PS50042"/>
    </source>
</evidence>
<sequence>MAKKILIIEDNFEIREGTAEVLSLTGDYEIITAPDGKVGVDLALKNKPDLILCDIMMPELDGYGVLYMLSKNEITADIPFIFLTAKSERADLRKAMEMGADDYLTKPFDDIELLNAIESRFRKREKLAGHNNGRAHLHLSEDEQNYLLQDLVKDARIKVFKKKQSIYEAGDSPIFVYFLLKGKVRSFLFYQDGRELSTDIHIHDTFFGYETVLLNEKYSDNAATLEDSEIALIPKERFFELLYNKPLIAGKFIKLLSGNIREKEEQMLGFAYDTVRKRVANALVNVAEKTASSAEQDEVLIRISRDDLAALAGTANETISRMLADFKDEHLITKEGNAIRVFSIAKLKGVKF</sequence>
<dbReference type="PANTHER" id="PTHR48111">
    <property type="entry name" value="REGULATOR OF RPOS"/>
    <property type="match status" value="1"/>
</dbReference>
<dbReference type="InterPro" id="IPR018490">
    <property type="entry name" value="cNMP-bd_dom_sf"/>
</dbReference>
<keyword evidence="11" id="KW-1185">Reference proteome</keyword>
<evidence type="ECO:0000256" key="2">
    <source>
        <dbReference type="ARBA" id="ARBA00023012"/>
    </source>
</evidence>
<dbReference type="PROSITE" id="PS50110">
    <property type="entry name" value="RESPONSE_REGULATORY"/>
    <property type="match status" value="1"/>
</dbReference>
<dbReference type="SMART" id="SM00100">
    <property type="entry name" value="cNMP"/>
    <property type="match status" value="1"/>
</dbReference>
<evidence type="ECO:0000313" key="10">
    <source>
        <dbReference type="EMBL" id="MFD2968482.1"/>
    </source>
</evidence>
<dbReference type="InterPro" id="IPR036390">
    <property type="entry name" value="WH_DNA-bd_sf"/>
</dbReference>
<keyword evidence="2" id="KW-0902">Two-component regulatory system</keyword>
<name>A0ABW6BG42_9SPHI</name>
<dbReference type="Pfam" id="PF00027">
    <property type="entry name" value="cNMP_binding"/>
    <property type="match status" value="1"/>
</dbReference>
<dbReference type="PRINTS" id="PR00034">
    <property type="entry name" value="HTHCRP"/>
</dbReference>
<dbReference type="SUPFAM" id="SSF52172">
    <property type="entry name" value="CheY-like"/>
    <property type="match status" value="1"/>
</dbReference>
<evidence type="ECO:0000256" key="6">
    <source>
        <dbReference type="PROSITE-ProRule" id="PRU00169"/>
    </source>
</evidence>
<evidence type="ECO:0000256" key="5">
    <source>
        <dbReference type="ARBA" id="ARBA00023163"/>
    </source>
</evidence>
<dbReference type="SUPFAM" id="SSF46785">
    <property type="entry name" value="Winged helix' DNA-binding domain"/>
    <property type="match status" value="1"/>
</dbReference>
<reference evidence="11" key="1">
    <citation type="journal article" date="2019" name="Int. J. Syst. Evol. Microbiol.">
        <title>The Global Catalogue of Microorganisms (GCM) 10K type strain sequencing project: providing services to taxonomists for standard genome sequencing and annotation.</title>
        <authorList>
            <consortium name="The Broad Institute Genomics Platform"/>
            <consortium name="The Broad Institute Genome Sequencing Center for Infectious Disease"/>
            <person name="Wu L."/>
            <person name="Ma J."/>
        </authorList>
    </citation>
    <scope>NUCLEOTIDE SEQUENCE [LARGE SCALE GENOMIC DNA]</scope>
    <source>
        <strain evidence="11">KCTC 22814</strain>
    </source>
</reference>
<dbReference type="InterPro" id="IPR012318">
    <property type="entry name" value="HTH_CRP"/>
</dbReference>
<keyword evidence="4" id="KW-0238">DNA-binding</keyword>
<dbReference type="PROSITE" id="PS50042">
    <property type="entry name" value="CNMP_BINDING_3"/>
    <property type="match status" value="1"/>
</dbReference>
<evidence type="ECO:0000259" key="9">
    <source>
        <dbReference type="PROSITE" id="PS51063"/>
    </source>
</evidence>
<dbReference type="SMART" id="SM00448">
    <property type="entry name" value="REC"/>
    <property type="match status" value="1"/>
</dbReference>
<dbReference type="PROSITE" id="PS51063">
    <property type="entry name" value="HTH_CRP_2"/>
    <property type="match status" value="1"/>
</dbReference>
<comment type="caution">
    <text evidence="10">The sequence shown here is derived from an EMBL/GenBank/DDBJ whole genome shotgun (WGS) entry which is preliminary data.</text>
</comment>
<dbReference type="InterPro" id="IPR014710">
    <property type="entry name" value="RmlC-like_jellyroll"/>
</dbReference>
<protein>
    <submittedName>
        <fullName evidence="10">Response regulator</fullName>
    </submittedName>
</protein>
<accession>A0ABW6BG42</accession>
<organism evidence="10 11">
    <name type="scientific">Sphingobacterium bambusae</name>
    <dbReference type="NCBI Taxonomy" id="662858"/>
    <lineage>
        <taxon>Bacteria</taxon>
        <taxon>Pseudomonadati</taxon>
        <taxon>Bacteroidota</taxon>
        <taxon>Sphingobacteriia</taxon>
        <taxon>Sphingobacteriales</taxon>
        <taxon>Sphingobacteriaceae</taxon>
        <taxon>Sphingobacterium</taxon>
    </lineage>
</organism>
<dbReference type="Gene3D" id="1.10.10.10">
    <property type="entry name" value="Winged helix-like DNA-binding domain superfamily/Winged helix DNA-binding domain"/>
    <property type="match status" value="1"/>
</dbReference>
<dbReference type="InterPro" id="IPR039420">
    <property type="entry name" value="WalR-like"/>
</dbReference>
<evidence type="ECO:0000259" key="8">
    <source>
        <dbReference type="PROSITE" id="PS50110"/>
    </source>
</evidence>
<dbReference type="SUPFAM" id="SSF51206">
    <property type="entry name" value="cAMP-binding domain-like"/>
    <property type="match status" value="1"/>
</dbReference>
<dbReference type="Proteomes" id="UP001597525">
    <property type="component" value="Unassembled WGS sequence"/>
</dbReference>
<dbReference type="Pfam" id="PF00072">
    <property type="entry name" value="Response_reg"/>
    <property type="match status" value="1"/>
</dbReference>
<evidence type="ECO:0000256" key="4">
    <source>
        <dbReference type="ARBA" id="ARBA00023125"/>
    </source>
</evidence>
<dbReference type="Gene3D" id="3.40.50.2300">
    <property type="match status" value="1"/>
</dbReference>